<reference evidence="2 3" key="1">
    <citation type="submission" date="2015-09" db="EMBL/GenBank/DDBJ databases">
        <title>Identification and resolution of microdiversity through metagenomic sequencing of parallel consortia.</title>
        <authorList>
            <person name="Nelson W.C."/>
            <person name="Romine M.F."/>
            <person name="Lindemann S.R."/>
        </authorList>
    </citation>
    <scope>NUCLEOTIDE SEQUENCE [LARGE SCALE GENOMIC DNA]</scope>
    <source>
        <strain evidence="2">HL-91</strain>
    </source>
</reference>
<protein>
    <submittedName>
        <fullName evidence="2">Tetratricopeptide repeat</fullName>
    </submittedName>
</protein>
<evidence type="ECO:0000313" key="3">
    <source>
        <dbReference type="Proteomes" id="UP000050413"/>
    </source>
</evidence>
<dbReference type="OrthoDB" id="7359918at2"/>
<comment type="caution">
    <text evidence="2">The sequence shown here is derived from an EMBL/GenBank/DDBJ whole genome shotgun (WGS) entry which is preliminary data.</text>
</comment>
<dbReference type="AlphaFoldDB" id="A0A0P7W765"/>
<dbReference type="InterPro" id="IPR046722">
    <property type="entry name" value="DUF6614"/>
</dbReference>
<dbReference type="Proteomes" id="UP000182045">
    <property type="component" value="Unassembled WGS sequence"/>
</dbReference>
<dbReference type="STRING" id="1666912.Ga0058931_1920"/>
<accession>A0A0P7W765</accession>
<dbReference type="RefSeq" id="WP_072246135.1">
    <property type="nucleotide sequence ID" value="NZ_FBYC01000004.1"/>
</dbReference>
<proteinExistence type="predicted"/>
<dbReference type="EMBL" id="LJSG01000002">
    <property type="protein sequence ID" value="KPP95796.1"/>
    <property type="molecule type" value="Genomic_DNA"/>
</dbReference>
<dbReference type="Pfam" id="PF20319">
    <property type="entry name" value="DUF6614"/>
    <property type="match status" value="1"/>
</dbReference>
<gene>
    <name evidence="1" type="ORF">Ga0058931_1920</name>
    <name evidence="2" type="ORF">HLUCCA05_03775</name>
</gene>
<reference evidence="1 4" key="2">
    <citation type="submission" date="2016-01" db="EMBL/GenBank/DDBJ databases">
        <authorList>
            <person name="Varghese N."/>
        </authorList>
    </citation>
    <scope>NUCLEOTIDE SEQUENCE [LARGE SCALE GENOMIC DNA]</scope>
    <source>
        <strain evidence="1 4">HL-91</strain>
    </source>
</reference>
<sequence length="116" mass="13017">MTTYHCMIDLKPNANELAFARAVALWFGMLQAAGKVAGWHLSRRKLRLAGPGFGDFLLVVEFEDMAQMDRAFAHLAQGEHDAVQAYTQMHGMIERAEAGLYRPYPDPVPVERLSLI</sequence>
<name>A0A0P7W765_9RHOB</name>
<dbReference type="EMBL" id="FBYC01000004">
    <property type="protein sequence ID" value="CUX81693.1"/>
    <property type="molecule type" value="Genomic_DNA"/>
</dbReference>
<organism evidence="2 3">
    <name type="scientific">Roseibaca calidilacus</name>
    <dbReference type="NCBI Taxonomy" id="1666912"/>
    <lineage>
        <taxon>Bacteria</taxon>
        <taxon>Pseudomonadati</taxon>
        <taxon>Pseudomonadota</taxon>
        <taxon>Alphaproteobacteria</taxon>
        <taxon>Rhodobacterales</taxon>
        <taxon>Paracoccaceae</taxon>
        <taxon>Roseinatronobacter</taxon>
    </lineage>
</organism>
<evidence type="ECO:0000313" key="4">
    <source>
        <dbReference type="Proteomes" id="UP000182045"/>
    </source>
</evidence>
<evidence type="ECO:0000313" key="1">
    <source>
        <dbReference type="EMBL" id="CUX81693.1"/>
    </source>
</evidence>
<keyword evidence="4" id="KW-1185">Reference proteome</keyword>
<evidence type="ECO:0000313" key="2">
    <source>
        <dbReference type="EMBL" id="KPP95796.1"/>
    </source>
</evidence>
<dbReference type="Proteomes" id="UP000050413">
    <property type="component" value="Unassembled WGS sequence"/>
</dbReference>